<dbReference type="Proteomes" id="UP000664940">
    <property type="component" value="Unassembled WGS sequence"/>
</dbReference>
<evidence type="ECO:0000313" key="1">
    <source>
        <dbReference type="EMBL" id="KAF6084293.1"/>
    </source>
</evidence>
<evidence type="ECO:0000313" key="2">
    <source>
        <dbReference type="Proteomes" id="UP000664940"/>
    </source>
</evidence>
<gene>
    <name evidence="1" type="ORF">HJG60_008570</name>
</gene>
<comment type="caution">
    <text evidence="1">The sequence shown here is derived from an EMBL/GenBank/DDBJ whole genome shotgun (WGS) entry which is preliminary data.</text>
</comment>
<dbReference type="AlphaFoldDB" id="A0A833Z194"/>
<sequence length="156" mass="17672">MASPTFVAFSRSVSFLWPVSLGQTYLQWPHCTLPLCFPGIYLATASACVQASCVLDTCKASPEPLPPVFSHEPGRGMSEMAVTGKGWEKRLRHRFLSRSWEVEAGPERWFWYLSPKILVVEWHVLKKKAVTLKAGESLLNIESQQALCQKQKHERI</sequence>
<reference evidence="1 2" key="1">
    <citation type="journal article" date="2020" name="Nature">
        <title>Six reference-quality genomes reveal evolution of bat adaptations.</title>
        <authorList>
            <person name="Jebb D."/>
            <person name="Huang Z."/>
            <person name="Pippel M."/>
            <person name="Hughes G.M."/>
            <person name="Lavrichenko K."/>
            <person name="Devanna P."/>
            <person name="Winkler S."/>
            <person name="Jermiin L.S."/>
            <person name="Skirmuntt E.C."/>
            <person name="Katzourakis A."/>
            <person name="Burkitt-Gray L."/>
            <person name="Ray D.A."/>
            <person name="Sullivan K.A.M."/>
            <person name="Roscito J.G."/>
            <person name="Kirilenko B.M."/>
            <person name="Davalos L.M."/>
            <person name="Corthals A.P."/>
            <person name="Power M.L."/>
            <person name="Jones G."/>
            <person name="Ransome R.D."/>
            <person name="Dechmann D.K.N."/>
            <person name="Locatelli A.G."/>
            <person name="Puechmaille S.J."/>
            <person name="Fedrigo O."/>
            <person name="Jarvis E.D."/>
            <person name="Hiller M."/>
            <person name="Vernes S.C."/>
            <person name="Myers E.W."/>
            <person name="Teeling E.C."/>
        </authorList>
    </citation>
    <scope>NUCLEOTIDE SEQUENCE [LARGE SCALE GENOMIC DNA]</scope>
    <source>
        <strain evidence="1">Bat1K_MPI-CBG_1</strain>
    </source>
</reference>
<accession>A0A833Z194</accession>
<protein>
    <submittedName>
        <fullName evidence="1">Uncharacterized protein</fullName>
    </submittedName>
</protein>
<dbReference type="EMBL" id="JABVXQ010000012">
    <property type="protein sequence ID" value="KAF6084293.1"/>
    <property type="molecule type" value="Genomic_DNA"/>
</dbReference>
<proteinExistence type="predicted"/>
<name>A0A833Z194_9CHIR</name>
<organism evidence="1 2">
    <name type="scientific">Phyllostomus discolor</name>
    <name type="common">pale spear-nosed bat</name>
    <dbReference type="NCBI Taxonomy" id="89673"/>
    <lineage>
        <taxon>Eukaryota</taxon>
        <taxon>Metazoa</taxon>
        <taxon>Chordata</taxon>
        <taxon>Craniata</taxon>
        <taxon>Vertebrata</taxon>
        <taxon>Euteleostomi</taxon>
        <taxon>Mammalia</taxon>
        <taxon>Eutheria</taxon>
        <taxon>Laurasiatheria</taxon>
        <taxon>Chiroptera</taxon>
        <taxon>Yangochiroptera</taxon>
        <taxon>Phyllostomidae</taxon>
        <taxon>Phyllostominae</taxon>
        <taxon>Phyllostomus</taxon>
    </lineage>
</organism>